<protein>
    <recommendedName>
        <fullName evidence="3">Right handed beta helix domain-containing protein</fullName>
    </recommendedName>
</protein>
<gene>
    <name evidence="1" type="ORF">EZS28_036141</name>
</gene>
<evidence type="ECO:0008006" key="3">
    <source>
        <dbReference type="Google" id="ProtNLM"/>
    </source>
</evidence>
<comment type="caution">
    <text evidence="1">The sequence shown here is derived from an EMBL/GenBank/DDBJ whole genome shotgun (WGS) entry which is preliminary data.</text>
</comment>
<dbReference type="SUPFAM" id="SSF51126">
    <property type="entry name" value="Pectin lyase-like"/>
    <property type="match status" value="1"/>
</dbReference>
<reference evidence="1 2" key="1">
    <citation type="submission" date="2019-03" db="EMBL/GenBank/DDBJ databases">
        <title>Single cell metagenomics reveals metabolic interactions within the superorganism composed of flagellate Streblomastix strix and complex community of Bacteroidetes bacteria on its surface.</title>
        <authorList>
            <person name="Treitli S.C."/>
            <person name="Kolisko M."/>
            <person name="Husnik F."/>
            <person name="Keeling P."/>
            <person name="Hampl V."/>
        </authorList>
    </citation>
    <scope>NUCLEOTIDE SEQUENCE [LARGE SCALE GENOMIC DNA]</scope>
    <source>
        <strain evidence="1">ST1C</strain>
    </source>
</reference>
<dbReference type="Proteomes" id="UP000324800">
    <property type="component" value="Unassembled WGS sequence"/>
</dbReference>
<evidence type="ECO:0000313" key="2">
    <source>
        <dbReference type="Proteomes" id="UP000324800"/>
    </source>
</evidence>
<dbReference type="AlphaFoldDB" id="A0A5J4UEG0"/>
<evidence type="ECO:0000313" key="1">
    <source>
        <dbReference type="EMBL" id="KAA6368332.1"/>
    </source>
</evidence>
<proteinExistence type="predicted"/>
<dbReference type="OrthoDB" id="10691363at2759"/>
<dbReference type="InterPro" id="IPR011050">
    <property type="entry name" value="Pectin_lyase_fold/virulence"/>
</dbReference>
<organism evidence="1 2">
    <name type="scientific">Streblomastix strix</name>
    <dbReference type="NCBI Taxonomy" id="222440"/>
    <lineage>
        <taxon>Eukaryota</taxon>
        <taxon>Metamonada</taxon>
        <taxon>Preaxostyla</taxon>
        <taxon>Oxymonadida</taxon>
        <taxon>Streblomastigidae</taxon>
        <taxon>Streblomastix</taxon>
    </lineage>
</organism>
<name>A0A5J4UEG0_9EUKA</name>
<sequence>MTFKDITLVGTSKIGNCYEVSGGKLALTNLKFNFKNNDRKISNFVSFNDIGGYLHVMNTQIKDISVGGIQPLFGDDRATEIKLTKCIFNNISNYDEYFNFNIVGQSDISVMDCSFIDVENALIGGIVNGLNQNGKLFVIGSSFYKCINARKEIRLNKDRESVISGDAIFQGSQWDECSSYNYGGALSFTSSGELTIRDCHFQQCLSVGGKGGSVYIVGQGLHQIRDCTFIGSISSYASIAEGGSLYIEGGINQLRSLIIESSKTEVSPSSDSSTSISRGGAIYATDWKNDSQIREIVIKDCESEQGAAINIESASSRIEIRDSTFQNNIALSQGGGAIFSQLDTLIQVKFTSFDHNIAYGNNKGSDLQFGGLGVSQDNVNWEQIRKDVITGCQSTSNEPRVQCHGGQY</sequence>
<accession>A0A5J4UEG0</accession>
<dbReference type="EMBL" id="SNRW01017456">
    <property type="protein sequence ID" value="KAA6368332.1"/>
    <property type="molecule type" value="Genomic_DNA"/>
</dbReference>